<feature type="transmembrane region" description="Helical" evidence="1">
    <location>
        <begin position="47"/>
        <end position="66"/>
    </location>
</feature>
<dbReference type="Proteomes" id="UP001221597">
    <property type="component" value="Chromosome"/>
</dbReference>
<feature type="transmembrane region" description="Helical" evidence="1">
    <location>
        <begin position="6"/>
        <end position="35"/>
    </location>
</feature>
<keyword evidence="3" id="KW-1185">Reference proteome</keyword>
<reference evidence="2 3" key="1">
    <citation type="submission" date="2023-04" db="EMBL/GenBank/DDBJ databases">
        <title>Genome sequence of Halobacillus naozhouensis KACC 21980.</title>
        <authorList>
            <person name="Kim S."/>
            <person name="Heo J."/>
            <person name="Kwon S.-W."/>
        </authorList>
    </citation>
    <scope>NUCLEOTIDE SEQUENCE [LARGE SCALE GENOMIC DNA]</scope>
    <source>
        <strain evidence="2 3">KCTC 13234</strain>
    </source>
</reference>
<name>A0ABY8J6T8_9BACI</name>
<gene>
    <name evidence="2" type="ORF">P9989_10080</name>
</gene>
<dbReference type="EMBL" id="CP121671">
    <property type="protein sequence ID" value="WFT76676.1"/>
    <property type="molecule type" value="Genomic_DNA"/>
</dbReference>
<keyword evidence="1" id="KW-0472">Membrane</keyword>
<proteinExistence type="predicted"/>
<organism evidence="2 3">
    <name type="scientific">Halobacillus naozhouensis</name>
    <dbReference type="NCBI Taxonomy" id="554880"/>
    <lineage>
        <taxon>Bacteria</taxon>
        <taxon>Bacillati</taxon>
        <taxon>Bacillota</taxon>
        <taxon>Bacilli</taxon>
        <taxon>Bacillales</taxon>
        <taxon>Bacillaceae</taxon>
        <taxon>Halobacillus</taxon>
    </lineage>
</organism>
<evidence type="ECO:0000313" key="2">
    <source>
        <dbReference type="EMBL" id="WFT76676.1"/>
    </source>
</evidence>
<evidence type="ECO:0000256" key="1">
    <source>
        <dbReference type="SAM" id="Phobius"/>
    </source>
</evidence>
<dbReference type="RefSeq" id="WP_283078625.1">
    <property type="nucleotide sequence ID" value="NZ_CP121671.1"/>
</dbReference>
<keyword evidence="1" id="KW-0812">Transmembrane</keyword>
<accession>A0ABY8J6T8</accession>
<sequence length="68" mass="8243">MAYLYTWLAFAFMGSMWSLEPLLSLFLCLGAFFLWNKWMLRKENRRYWAQAVFSYFGTILIFIYFLSG</sequence>
<evidence type="ECO:0000313" key="3">
    <source>
        <dbReference type="Proteomes" id="UP001221597"/>
    </source>
</evidence>
<keyword evidence="1" id="KW-1133">Transmembrane helix</keyword>
<protein>
    <submittedName>
        <fullName evidence="2">Uncharacterized protein</fullName>
    </submittedName>
</protein>